<organism evidence="4 5">
    <name type="scientific">Absidia repens</name>
    <dbReference type="NCBI Taxonomy" id="90262"/>
    <lineage>
        <taxon>Eukaryota</taxon>
        <taxon>Fungi</taxon>
        <taxon>Fungi incertae sedis</taxon>
        <taxon>Mucoromycota</taxon>
        <taxon>Mucoromycotina</taxon>
        <taxon>Mucoromycetes</taxon>
        <taxon>Mucorales</taxon>
        <taxon>Cunninghamellaceae</taxon>
        <taxon>Absidia</taxon>
    </lineage>
</organism>
<name>A0A1X2IA10_9FUNG</name>
<evidence type="ECO:0000259" key="3">
    <source>
        <dbReference type="Pfam" id="PF03629"/>
    </source>
</evidence>
<dbReference type="EMBL" id="MCGE01000018">
    <property type="protein sequence ID" value="ORZ12618.1"/>
    <property type="molecule type" value="Genomic_DNA"/>
</dbReference>
<dbReference type="Pfam" id="PF03629">
    <property type="entry name" value="SASA"/>
    <property type="match status" value="1"/>
</dbReference>
<keyword evidence="5" id="KW-1185">Reference proteome</keyword>
<keyword evidence="2" id="KW-0732">Signal</keyword>
<sequence length="498" mass="56479">MPSSQHHHYHHLISFLCFSLPLHLIHLILLASQCEPATAAAATTRTRHLFRQVQSYQVLQRHWETNTAWVELLDGKQHELKVGGPYTVDDAQHVMVGDLWILAGQSNMEGYAFFDHHHQELESSYVFQSNESWGIVPASQPVHYLATSPRLVHHTLPDPTVADPTVLFDRGASLGPSFAHHYHQALDVPVGLIPCAHGGVTLQQWMKQPLDDANTTLYGAMLDTIRLVGGSVTGVLWYQGESDAVQLPLAQQYQHQFTQWLDQLRLDLPDTDCVFIFAQIGRTISTNTNDDADRGWTLVRQAQLDVFQQQRSLWRMALVSTLDATMDDYIHLSANSLRNVGRRMADAAVHLMKKDQQQQHWPLLSATGMTMLHLPYDNGRCWRHLLRLDFQHSSVASWLHKEEDNDRRIMGFTIHDSLRTDAPLDIIYSARVNANRHQIDLYLTDDGYQQLAQQEKGRFVLWYGYGKNPQCNLVTTDNQAALAFGPLSINVTPLPSNG</sequence>
<dbReference type="Proteomes" id="UP000193560">
    <property type="component" value="Unassembled WGS sequence"/>
</dbReference>
<feature type="signal peptide" evidence="2">
    <location>
        <begin position="1"/>
        <end position="39"/>
    </location>
</feature>
<evidence type="ECO:0000313" key="5">
    <source>
        <dbReference type="Proteomes" id="UP000193560"/>
    </source>
</evidence>
<dbReference type="OrthoDB" id="42638at2759"/>
<dbReference type="Gene3D" id="3.40.50.1110">
    <property type="entry name" value="SGNH hydrolase"/>
    <property type="match status" value="1"/>
</dbReference>
<accession>A0A1X2IA10</accession>
<feature type="chain" id="PRO_5012575185" evidence="2">
    <location>
        <begin position="40"/>
        <end position="498"/>
    </location>
</feature>
<dbReference type="SUPFAM" id="SSF52266">
    <property type="entry name" value="SGNH hydrolase"/>
    <property type="match status" value="1"/>
</dbReference>
<gene>
    <name evidence="4" type="ORF">BCR42DRAFT_419623</name>
</gene>
<dbReference type="InterPro" id="IPR005181">
    <property type="entry name" value="SASA"/>
</dbReference>
<dbReference type="PANTHER" id="PTHR31988:SF19">
    <property type="entry name" value="9-O-ACETYL-N-ACETYLNEURAMINIC ACID DEACETYLASE-RELATED"/>
    <property type="match status" value="1"/>
</dbReference>
<dbReference type="GO" id="GO:0016787">
    <property type="term" value="F:hydrolase activity"/>
    <property type="evidence" value="ECO:0007669"/>
    <property type="project" value="UniProtKB-KW"/>
</dbReference>
<keyword evidence="1 4" id="KW-0378">Hydrolase</keyword>
<protein>
    <submittedName>
        <fullName evidence="4">SGNH hydrolase-type esterase domain-containing protein</fullName>
    </submittedName>
</protein>
<dbReference type="InterPro" id="IPR052940">
    <property type="entry name" value="Carb_Esterase_6"/>
</dbReference>
<evidence type="ECO:0000256" key="1">
    <source>
        <dbReference type="ARBA" id="ARBA00022801"/>
    </source>
</evidence>
<feature type="domain" description="Sialate O-acetylesterase" evidence="3">
    <location>
        <begin position="97"/>
        <end position="349"/>
    </location>
</feature>
<dbReference type="AlphaFoldDB" id="A0A1X2IA10"/>
<dbReference type="InterPro" id="IPR036514">
    <property type="entry name" value="SGNH_hydro_sf"/>
</dbReference>
<dbReference type="PANTHER" id="PTHR31988">
    <property type="entry name" value="ESTERASE, PUTATIVE (DUF303)-RELATED"/>
    <property type="match status" value="1"/>
</dbReference>
<reference evidence="4 5" key="1">
    <citation type="submission" date="2016-07" db="EMBL/GenBank/DDBJ databases">
        <title>Pervasive Adenine N6-methylation of Active Genes in Fungi.</title>
        <authorList>
            <consortium name="DOE Joint Genome Institute"/>
            <person name="Mondo S.J."/>
            <person name="Dannebaum R.O."/>
            <person name="Kuo R.C."/>
            <person name="Labutti K."/>
            <person name="Haridas S."/>
            <person name="Kuo A."/>
            <person name="Salamov A."/>
            <person name="Ahrendt S.R."/>
            <person name="Lipzen A."/>
            <person name="Sullivan W."/>
            <person name="Andreopoulos W.B."/>
            <person name="Clum A."/>
            <person name="Lindquist E."/>
            <person name="Daum C."/>
            <person name="Ramamoorthy G.K."/>
            <person name="Gryganskyi A."/>
            <person name="Culley D."/>
            <person name="Magnuson J.K."/>
            <person name="James T.Y."/>
            <person name="O'Malley M.A."/>
            <person name="Stajich J.E."/>
            <person name="Spatafora J.W."/>
            <person name="Visel A."/>
            <person name="Grigoriev I.V."/>
        </authorList>
    </citation>
    <scope>NUCLEOTIDE SEQUENCE [LARGE SCALE GENOMIC DNA]</scope>
    <source>
        <strain evidence="4 5">NRRL 1336</strain>
    </source>
</reference>
<evidence type="ECO:0000256" key="2">
    <source>
        <dbReference type="SAM" id="SignalP"/>
    </source>
</evidence>
<comment type="caution">
    <text evidence="4">The sequence shown here is derived from an EMBL/GenBank/DDBJ whole genome shotgun (WGS) entry which is preliminary data.</text>
</comment>
<proteinExistence type="predicted"/>
<evidence type="ECO:0000313" key="4">
    <source>
        <dbReference type="EMBL" id="ORZ12618.1"/>
    </source>
</evidence>